<dbReference type="GO" id="GO:0050897">
    <property type="term" value="F:cobalt ion binding"/>
    <property type="evidence" value="ECO:0007669"/>
    <property type="project" value="InterPro"/>
</dbReference>
<dbReference type="InterPro" id="IPR006680">
    <property type="entry name" value="Amidohydro-rel"/>
</dbReference>
<sequence>MSGMPGPGRAVLPEAVEVVRSSRVVLPGGERPAAVHVVDGRITAVTAPADVPADAAVTDVGNLVLMPGVVDTHVHVNEPGRTEWEGFATATRAAAAGGVTTIIDMPLNAIPPTTSLEALTVKRAAAAGQIAVDVGFWGGIIGADARRLHDLAELHDAGVFGFKAFLAPSGVEEFPHVSMDVLAAASRHTARMGALTVVHAESPAVLASAPAAAGRAFSSWLRSRPPAAEKAAVASLAALAASTEARLHVLHLAAAEALDDVLAAREAGLPLTVETCPHYLTFVAEEVPDGATIFKCAPPIRERPNLDRLWDGLAAGLFAGVVTDHSPATPALKSVETGDFGTAWGGIASIQLGLPAVWTQARRRGHSLVDVARWMCSGPADLVGLGTPAPGGDGGSGSGSGGGSGGGGGGGGGAPAGSKGRIAVGADADLVVFDPDASFVVDPQLLRHRHPLTPYAGRTLEGAVLATYLRGHRADGDRPVRGRLLAR</sequence>
<dbReference type="GO" id="GO:0005737">
    <property type="term" value="C:cytoplasm"/>
    <property type="evidence" value="ECO:0007669"/>
    <property type="project" value="TreeGrafter"/>
</dbReference>
<dbReference type="GO" id="GO:0006145">
    <property type="term" value="P:purine nucleobase catabolic process"/>
    <property type="evidence" value="ECO:0007669"/>
    <property type="project" value="TreeGrafter"/>
</dbReference>
<dbReference type="InterPro" id="IPR017593">
    <property type="entry name" value="Allantoinase"/>
</dbReference>
<comment type="similarity">
    <text evidence="3">Belongs to the metallo-dependent hydrolases superfamily. Allantoinase family.</text>
</comment>
<dbReference type="GO" id="GO:0004038">
    <property type="term" value="F:allantoinase activity"/>
    <property type="evidence" value="ECO:0007669"/>
    <property type="project" value="UniProtKB-EC"/>
</dbReference>
<evidence type="ECO:0000256" key="3">
    <source>
        <dbReference type="ARBA" id="ARBA00010368"/>
    </source>
</evidence>
<evidence type="ECO:0000313" key="12">
    <source>
        <dbReference type="Proteomes" id="UP000198802"/>
    </source>
</evidence>
<feature type="region of interest" description="Disordered" evidence="9">
    <location>
        <begin position="385"/>
        <end position="417"/>
    </location>
</feature>
<dbReference type="EMBL" id="FAOZ01000015">
    <property type="protein sequence ID" value="CUU57883.1"/>
    <property type="molecule type" value="Genomic_DNA"/>
</dbReference>
<dbReference type="NCBIfam" id="TIGR03178">
    <property type="entry name" value="allantoinase"/>
    <property type="match status" value="1"/>
</dbReference>
<evidence type="ECO:0000256" key="4">
    <source>
        <dbReference type="ARBA" id="ARBA00011881"/>
    </source>
</evidence>
<dbReference type="PANTHER" id="PTHR43668:SF2">
    <property type="entry name" value="ALLANTOINASE"/>
    <property type="match status" value="1"/>
</dbReference>
<evidence type="ECO:0000256" key="7">
    <source>
        <dbReference type="ARBA" id="ARBA00022801"/>
    </source>
</evidence>
<dbReference type="SUPFAM" id="SSF51338">
    <property type="entry name" value="Composite domain of metallo-dependent hydrolases"/>
    <property type="match status" value="1"/>
</dbReference>
<dbReference type="SUPFAM" id="SSF51556">
    <property type="entry name" value="Metallo-dependent hydrolases"/>
    <property type="match status" value="1"/>
</dbReference>
<dbReference type="Pfam" id="PF01979">
    <property type="entry name" value="Amidohydro_1"/>
    <property type="match status" value="1"/>
</dbReference>
<evidence type="ECO:0000259" key="10">
    <source>
        <dbReference type="Pfam" id="PF01979"/>
    </source>
</evidence>
<dbReference type="RefSeq" id="WP_091280084.1">
    <property type="nucleotide sequence ID" value="NZ_FAOZ01000015.1"/>
</dbReference>
<organism evidence="11 12">
    <name type="scientific">Parafrankia irregularis</name>
    <dbReference type="NCBI Taxonomy" id="795642"/>
    <lineage>
        <taxon>Bacteria</taxon>
        <taxon>Bacillati</taxon>
        <taxon>Actinomycetota</taxon>
        <taxon>Actinomycetes</taxon>
        <taxon>Frankiales</taxon>
        <taxon>Frankiaceae</taxon>
        <taxon>Parafrankia</taxon>
    </lineage>
</organism>
<feature type="domain" description="Amidohydrolase-related" evidence="10">
    <location>
        <begin position="64"/>
        <end position="386"/>
    </location>
</feature>
<evidence type="ECO:0000256" key="9">
    <source>
        <dbReference type="SAM" id="MobiDB-lite"/>
    </source>
</evidence>
<reference evidence="12" key="1">
    <citation type="submission" date="2015-11" db="EMBL/GenBank/DDBJ databases">
        <authorList>
            <person name="Varghese N."/>
        </authorList>
    </citation>
    <scope>NUCLEOTIDE SEQUENCE [LARGE SCALE GENOMIC DNA]</scope>
    <source>
        <strain evidence="12">DSM 45899</strain>
    </source>
</reference>
<dbReference type="Proteomes" id="UP000198802">
    <property type="component" value="Unassembled WGS sequence"/>
</dbReference>
<evidence type="ECO:0000256" key="1">
    <source>
        <dbReference type="ARBA" id="ARBA00001947"/>
    </source>
</evidence>
<keyword evidence="7" id="KW-0378">Hydrolase</keyword>
<dbReference type="PANTHER" id="PTHR43668">
    <property type="entry name" value="ALLANTOINASE"/>
    <property type="match status" value="1"/>
</dbReference>
<comment type="cofactor">
    <cofactor evidence="1">
        <name>Zn(2+)</name>
        <dbReference type="ChEBI" id="CHEBI:29105"/>
    </cofactor>
</comment>
<protein>
    <recommendedName>
        <fullName evidence="5">allantoinase</fullName>
        <ecNumber evidence="5">3.5.2.5</ecNumber>
    </recommendedName>
</protein>
<evidence type="ECO:0000256" key="2">
    <source>
        <dbReference type="ARBA" id="ARBA00004968"/>
    </source>
</evidence>
<evidence type="ECO:0000313" key="11">
    <source>
        <dbReference type="EMBL" id="CUU57883.1"/>
    </source>
</evidence>
<comment type="subunit">
    <text evidence="4">Homotetramer.</text>
</comment>
<dbReference type="GO" id="GO:0000256">
    <property type="term" value="P:allantoin catabolic process"/>
    <property type="evidence" value="ECO:0007669"/>
    <property type="project" value="InterPro"/>
</dbReference>
<dbReference type="GO" id="GO:0008270">
    <property type="term" value="F:zinc ion binding"/>
    <property type="evidence" value="ECO:0007669"/>
    <property type="project" value="InterPro"/>
</dbReference>
<comment type="pathway">
    <text evidence="2">Nitrogen metabolism; (S)-allantoin degradation; allantoate from (S)-allantoin: step 1/1.</text>
</comment>
<evidence type="ECO:0000256" key="6">
    <source>
        <dbReference type="ARBA" id="ARBA00022723"/>
    </source>
</evidence>
<keyword evidence="12" id="KW-1185">Reference proteome</keyword>
<keyword evidence="6" id="KW-0479">Metal-binding</keyword>
<feature type="compositionally biased region" description="Gly residues" evidence="9">
    <location>
        <begin position="389"/>
        <end position="415"/>
    </location>
</feature>
<accession>A0A0S4QQA4</accession>
<dbReference type="InterPro" id="IPR032466">
    <property type="entry name" value="Metal_Hydrolase"/>
</dbReference>
<dbReference type="InterPro" id="IPR011059">
    <property type="entry name" value="Metal-dep_hydrolase_composite"/>
</dbReference>
<dbReference type="InterPro" id="IPR050138">
    <property type="entry name" value="DHOase/Allantoinase_Hydrolase"/>
</dbReference>
<proteinExistence type="inferred from homology"/>
<evidence type="ECO:0000256" key="8">
    <source>
        <dbReference type="ARBA" id="ARBA00022833"/>
    </source>
</evidence>
<keyword evidence="8" id="KW-0862">Zinc</keyword>
<evidence type="ECO:0000256" key="5">
    <source>
        <dbReference type="ARBA" id="ARBA00012863"/>
    </source>
</evidence>
<dbReference type="Gene3D" id="3.20.20.140">
    <property type="entry name" value="Metal-dependent hydrolases"/>
    <property type="match status" value="2"/>
</dbReference>
<name>A0A0S4QQA4_9ACTN</name>
<dbReference type="AlphaFoldDB" id="A0A0S4QQA4"/>
<gene>
    <name evidence="11" type="ORF">Ga0074812_11585</name>
</gene>
<dbReference type="EC" id="3.5.2.5" evidence="5"/>